<evidence type="ECO:0000313" key="4">
    <source>
        <dbReference type="Proteomes" id="UP000299102"/>
    </source>
</evidence>
<keyword evidence="2" id="KW-0812">Transmembrane</keyword>
<evidence type="ECO:0000256" key="2">
    <source>
        <dbReference type="SAM" id="Phobius"/>
    </source>
</evidence>
<evidence type="ECO:0000313" key="3">
    <source>
        <dbReference type="EMBL" id="GBP00311.1"/>
    </source>
</evidence>
<protein>
    <submittedName>
        <fullName evidence="3">Uncharacterized protein</fullName>
    </submittedName>
</protein>
<feature type="transmembrane region" description="Helical" evidence="2">
    <location>
        <begin position="78"/>
        <end position="96"/>
    </location>
</feature>
<comment type="caution">
    <text evidence="3">The sequence shown here is derived from an EMBL/GenBank/DDBJ whole genome shotgun (WGS) entry which is preliminary data.</text>
</comment>
<gene>
    <name evidence="3" type="ORF">EVAR_903_1</name>
</gene>
<dbReference type="EMBL" id="BGZK01000005">
    <property type="protein sequence ID" value="GBP00311.1"/>
    <property type="molecule type" value="Genomic_DNA"/>
</dbReference>
<proteinExistence type="predicted"/>
<reference evidence="3 4" key="1">
    <citation type="journal article" date="2019" name="Commun. Biol.">
        <title>The bagworm genome reveals a unique fibroin gene that provides high tensile strength.</title>
        <authorList>
            <person name="Kono N."/>
            <person name="Nakamura H."/>
            <person name="Ohtoshi R."/>
            <person name="Tomita M."/>
            <person name="Numata K."/>
            <person name="Arakawa K."/>
        </authorList>
    </citation>
    <scope>NUCLEOTIDE SEQUENCE [LARGE SCALE GENOMIC DNA]</scope>
</reference>
<sequence length="102" mass="11555">MHGKRQAAMKLLLVDSSNRSEQETVKTTPGTFTASARNAPRRRVPIKRPRNKQQIKPNRREAPAQRPNVCRMARPRSATTYILCASYVFSAVRIVGDSDNYL</sequence>
<organism evidence="3 4">
    <name type="scientific">Eumeta variegata</name>
    <name type="common">Bagworm moth</name>
    <name type="synonym">Eumeta japonica</name>
    <dbReference type="NCBI Taxonomy" id="151549"/>
    <lineage>
        <taxon>Eukaryota</taxon>
        <taxon>Metazoa</taxon>
        <taxon>Ecdysozoa</taxon>
        <taxon>Arthropoda</taxon>
        <taxon>Hexapoda</taxon>
        <taxon>Insecta</taxon>
        <taxon>Pterygota</taxon>
        <taxon>Neoptera</taxon>
        <taxon>Endopterygota</taxon>
        <taxon>Lepidoptera</taxon>
        <taxon>Glossata</taxon>
        <taxon>Ditrysia</taxon>
        <taxon>Tineoidea</taxon>
        <taxon>Psychidae</taxon>
        <taxon>Oiketicinae</taxon>
        <taxon>Eumeta</taxon>
    </lineage>
</organism>
<dbReference type="Proteomes" id="UP000299102">
    <property type="component" value="Unassembled WGS sequence"/>
</dbReference>
<feature type="region of interest" description="Disordered" evidence="1">
    <location>
        <begin position="14"/>
        <end position="71"/>
    </location>
</feature>
<feature type="compositionally biased region" description="Polar residues" evidence="1">
    <location>
        <begin position="25"/>
        <end position="36"/>
    </location>
</feature>
<feature type="compositionally biased region" description="Basic residues" evidence="1">
    <location>
        <begin position="39"/>
        <end position="53"/>
    </location>
</feature>
<dbReference type="AlphaFoldDB" id="A0A4C1SGS6"/>
<accession>A0A4C1SGS6</accession>
<keyword evidence="2" id="KW-1133">Transmembrane helix</keyword>
<keyword evidence="2" id="KW-0472">Membrane</keyword>
<name>A0A4C1SGS6_EUMVA</name>
<keyword evidence="4" id="KW-1185">Reference proteome</keyword>
<evidence type="ECO:0000256" key="1">
    <source>
        <dbReference type="SAM" id="MobiDB-lite"/>
    </source>
</evidence>